<evidence type="ECO:0000259" key="1">
    <source>
        <dbReference type="PROSITE" id="PS51186"/>
    </source>
</evidence>
<evidence type="ECO:0000313" key="3">
    <source>
        <dbReference type="Proteomes" id="UP000315115"/>
    </source>
</evidence>
<dbReference type="InterPro" id="IPR000182">
    <property type="entry name" value="GNAT_dom"/>
</dbReference>
<dbReference type="Gene3D" id="3.40.630.30">
    <property type="match status" value="1"/>
</dbReference>
<dbReference type="GO" id="GO:1990189">
    <property type="term" value="F:protein N-terminal-serine acetyltransferase activity"/>
    <property type="evidence" value="ECO:0007669"/>
    <property type="project" value="TreeGrafter"/>
</dbReference>
<dbReference type="EMBL" id="AP019799">
    <property type="protein sequence ID" value="BBL90448.1"/>
    <property type="molecule type" value="Genomic_DNA"/>
</dbReference>
<reference evidence="3" key="1">
    <citation type="submission" date="2019-07" db="EMBL/GenBank/DDBJ databases">
        <title>Complete Genome Sequences of Vibrion rotiferianus strain AM7.</title>
        <authorList>
            <person name="Miyazaki K."/>
            <person name="Wiseschart A."/>
            <person name="Pootanakit K."/>
            <person name="Ishimori K."/>
            <person name="Kitahara K."/>
        </authorList>
    </citation>
    <scope>NUCLEOTIDE SEQUENCE [LARGE SCALE GENOMIC DNA]</scope>
    <source>
        <strain evidence="3">AM7</strain>
    </source>
</reference>
<evidence type="ECO:0000313" key="2">
    <source>
        <dbReference type="EMBL" id="BBL90448.1"/>
    </source>
</evidence>
<dbReference type="GO" id="GO:0005737">
    <property type="term" value="C:cytoplasm"/>
    <property type="evidence" value="ECO:0007669"/>
    <property type="project" value="TreeGrafter"/>
</dbReference>
<protein>
    <submittedName>
        <fullName evidence="2">Ribosomal-protein-serine acetyltransferase</fullName>
    </submittedName>
</protein>
<accession>A0A510IBE2</accession>
<sequence>MYQGYEQHKALQISERISIEPLLAKHANVLLDVVNESRDSLSRYLPWTDFVTNRREALRYISQRVNSIALDSYWFALFLDNQFVGVLGVKGMNEDTRVVEIGYWLAEVGRGYGVVHQVLSVIIPSVKQRGRASVIQFHCMEDNIPSIKIAERAGAILKEYVEHDFETLDSSQRLGIYELDLATISN</sequence>
<dbReference type="SUPFAM" id="SSF55729">
    <property type="entry name" value="Acyl-CoA N-acyltransferases (Nat)"/>
    <property type="match status" value="1"/>
</dbReference>
<keyword evidence="2" id="KW-0808">Transferase</keyword>
<dbReference type="Pfam" id="PF13302">
    <property type="entry name" value="Acetyltransf_3"/>
    <property type="match status" value="1"/>
</dbReference>
<proteinExistence type="predicted"/>
<name>A0A510IBE2_9VIBR</name>
<feature type="domain" description="N-acetyltransferase" evidence="1">
    <location>
        <begin position="17"/>
        <end position="175"/>
    </location>
</feature>
<dbReference type="AlphaFoldDB" id="A0A510IBE2"/>
<dbReference type="Proteomes" id="UP000315115">
    <property type="component" value="Chromosome 2"/>
</dbReference>
<dbReference type="InterPro" id="IPR051908">
    <property type="entry name" value="Ribosomal_N-acetyltransferase"/>
</dbReference>
<dbReference type="GO" id="GO:0008999">
    <property type="term" value="F:protein-N-terminal-alanine acetyltransferase activity"/>
    <property type="evidence" value="ECO:0007669"/>
    <property type="project" value="TreeGrafter"/>
</dbReference>
<dbReference type="RefSeq" id="WP_143693339.1">
    <property type="nucleotide sequence ID" value="NZ_AP019799.1"/>
</dbReference>
<dbReference type="PANTHER" id="PTHR43441:SF11">
    <property type="entry name" value="RIBOSOMAL-PROTEIN-SERINE ACETYLTRANSFERASE"/>
    <property type="match status" value="1"/>
</dbReference>
<organism evidence="2 3">
    <name type="scientific">Vibrio rotiferianus</name>
    <dbReference type="NCBI Taxonomy" id="190895"/>
    <lineage>
        <taxon>Bacteria</taxon>
        <taxon>Pseudomonadati</taxon>
        <taxon>Pseudomonadota</taxon>
        <taxon>Gammaproteobacteria</taxon>
        <taxon>Vibrionales</taxon>
        <taxon>Vibrionaceae</taxon>
        <taxon>Vibrio</taxon>
    </lineage>
</organism>
<dbReference type="PROSITE" id="PS51186">
    <property type="entry name" value="GNAT"/>
    <property type="match status" value="1"/>
</dbReference>
<dbReference type="PANTHER" id="PTHR43441">
    <property type="entry name" value="RIBOSOMAL-PROTEIN-SERINE ACETYLTRANSFERASE"/>
    <property type="match status" value="1"/>
</dbReference>
<dbReference type="InterPro" id="IPR016181">
    <property type="entry name" value="Acyl_CoA_acyltransferase"/>
</dbReference>
<gene>
    <name evidence="2" type="ORF">VroAM7_31010</name>
</gene>